<keyword evidence="2" id="KW-1185">Reference proteome</keyword>
<dbReference type="Proteomes" id="UP000001441">
    <property type="component" value="Chromosome"/>
</dbReference>
<name>D3RN82_ALLVD</name>
<reference evidence="1 2" key="1">
    <citation type="journal article" date="2011" name="Stand. Genomic Sci.">
        <title>Complete genome sequence of Allochromatium vinosum DSM 180(T).</title>
        <authorList>
            <person name="Weissgerber T."/>
            <person name="Zigann R."/>
            <person name="Bruce D."/>
            <person name="Chang Y.J."/>
            <person name="Detter J.C."/>
            <person name="Han C."/>
            <person name="Hauser L."/>
            <person name="Jeffries C.D."/>
            <person name="Land M."/>
            <person name="Munk A.C."/>
            <person name="Tapia R."/>
            <person name="Dahl C."/>
        </authorList>
    </citation>
    <scope>NUCLEOTIDE SEQUENCE [LARGE SCALE GENOMIC DNA]</scope>
    <source>
        <strain evidence="2">ATCC 17899 / DSM 180 / NBRC 103801 / NCIMB 10441 / D</strain>
    </source>
</reference>
<organism evidence="1 2">
    <name type="scientific">Allochromatium vinosum (strain ATCC 17899 / DSM 180 / NBRC 103801 / NCIMB 10441 / D)</name>
    <name type="common">Chromatium vinosum</name>
    <dbReference type="NCBI Taxonomy" id="572477"/>
    <lineage>
        <taxon>Bacteria</taxon>
        <taxon>Pseudomonadati</taxon>
        <taxon>Pseudomonadota</taxon>
        <taxon>Gammaproteobacteria</taxon>
        <taxon>Chromatiales</taxon>
        <taxon>Chromatiaceae</taxon>
        <taxon>Allochromatium</taxon>
    </lineage>
</organism>
<accession>D3RN82</accession>
<dbReference type="EMBL" id="CP001896">
    <property type="protein sequence ID" value="ADC61366.1"/>
    <property type="molecule type" value="Genomic_DNA"/>
</dbReference>
<protein>
    <recommendedName>
        <fullName evidence="3">Type IV pilus assembly PilZ</fullName>
    </recommendedName>
</protein>
<evidence type="ECO:0000313" key="2">
    <source>
        <dbReference type="Proteomes" id="UP000001441"/>
    </source>
</evidence>
<sequence length="317" mass="35687">MRYGHTSSPSQATLLDLSWGGALCQTPRALPISDRPLWLILPWALGETIEIETTLLRQKDLANGRHLLALRFQRLSLLHQARLEKLLGRLQADDVQSNAPMAPVLVATLEVSIQTVDEWRWALGEIAKGRLRIRAPADFTPGQSVGLQFNGVPTRARLRLRARVLATESKAMLGIRVMRSTILTLEFEHPLEVLRQWVEWLLRQIPPDVKPSSPLADLQQQTSQSAVIPARLVLSEGERCALEIGFPEALDYLMTAWGDVSTFEMVFRQLLFGDTGASGTWTPEAWEELQLLQDVHDQVFGLSEARRIRLKVGRDVR</sequence>
<dbReference type="AlphaFoldDB" id="D3RN82"/>
<dbReference type="Gene3D" id="2.40.10.220">
    <property type="entry name" value="predicted glycosyltransferase like domains"/>
    <property type="match status" value="1"/>
</dbReference>
<dbReference type="KEGG" id="alv:Alvin_0407"/>
<dbReference type="SUPFAM" id="SSF141371">
    <property type="entry name" value="PilZ domain-like"/>
    <property type="match status" value="1"/>
</dbReference>
<gene>
    <name evidence="1" type="ordered locus">Alvin_0407</name>
</gene>
<dbReference type="eggNOG" id="ENOG502Z8WY">
    <property type="taxonomic scope" value="Bacteria"/>
</dbReference>
<evidence type="ECO:0008006" key="3">
    <source>
        <dbReference type="Google" id="ProtNLM"/>
    </source>
</evidence>
<dbReference type="HOGENOM" id="CLU_794403_0_0_6"/>
<evidence type="ECO:0000313" key="1">
    <source>
        <dbReference type="EMBL" id="ADC61366.1"/>
    </source>
</evidence>
<proteinExistence type="predicted"/>